<dbReference type="AlphaFoldDB" id="A0A183PK44"/>
<sequence>MVAGDQRLVHMPFVPSGSWSLCTPLPFFNSPIKNSQFDWANFVWSDCLRDININDSSVVPDLFSCGKSKSEETSASSVSAWNSKVMSHLVNSNNVGLAVFCCLLHSPIPDSFALIENEHEHDFTSSAQLLVFLQRLVNENVPSLPGIILNGYTDLQKQLQVLSPELLALEYWVTNKAYGRQSFENDCKNISVPLKVHPSCGILISRAWYALVNYCPSIIAASIAATGQIESIHPVHSDIENSDRLVHSMDSTLPTENLVWKNISLLRCKWESLSHSLFEVINQITFDSLVKGAVGHTILDEFRDSLCSTFLINSKQTDNEFKSDTKLDLVFNKNKVESLLMRYANTDAILSGIIPFEEVRLELHSSELTDVDGNSSAVVRIPSQLSLPTHHLLLNIVYTMGKFVVHKSLPSPFSHLFLSKVCTSLFEIYSSIVDELLSYQDISIQCTDEASIWFSDSLQKSMQSRALQIMFDLKFLQRLLVSSVSVSEASLAQAS</sequence>
<dbReference type="Proteomes" id="UP000269396">
    <property type="component" value="Unassembled WGS sequence"/>
</dbReference>
<keyword evidence="2" id="KW-1185">Reference proteome</keyword>
<accession>A0A183PK44</accession>
<dbReference type="STRING" id="31246.A0A183PK44"/>
<evidence type="ECO:0000313" key="2">
    <source>
        <dbReference type="Proteomes" id="UP000269396"/>
    </source>
</evidence>
<evidence type="ECO:0000313" key="1">
    <source>
        <dbReference type="EMBL" id="VDP66649.1"/>
    </source>
</evidence>
<proteinExistence type="predicted"/>
<organism evidence="1 2">
    <name type="scientific">Schistosoma mattheei</name>
    <dbReference type="NCBI Taxonomy" id="31246"/>
    <lineage>
        <taxon>Eukaryota</taxon>
        <taxon>Metazoa</taxon>
        <taxon>Spiralia</taxon>
        <taxon>Lophotrochozoa</taxon>
        <taxon>Platyhelminthes</taxon>
        <taxon>Trematoda</taxon>
        <taxon>Digenea</taxon>
        <taxon>Strigeidida</taxon>
        <taxon>Schistosomatoidea</taxon>
        <taxon>Schistosomatidae</taxon>
        <taxon>Schistosoma</taxon>
    </lineage>
</organism>
<dbReference type="EMBL" id="UZAL01034974">
    <property type="protein sequence ID" value="VDP66649.1"/>
    <property type="molecule type" value="Genomic_DNA"/>
</dbReference>
<gene>
    <name evidence="1" type="ORF">SMTD_LOCUS14730</name>
</gene>
<reference evidence="1 2" key="1">
    <citation type="submission" date="2018-11" db="EMBL/GenBank/DDBJ databases">
        <authorList>
            <consortium name="Pathogen Informatics"/>
        </authorList>
    </citation>
    <scope>NUCLEOTIDE SEQUENCE [LARGE SCALE GENOMIC DNA]</scope>
    <source>
        <strain>Denwood</strain>
        <strain evidence="2">Zambia</strain>
    </source>
</reference>
<name>A0A183PK44_9TREM</name>
<protein>
    <submittedName>
        <fullName evidence="1">Uncharacterized protein</fullName>
    </submittedName>
</protein>